<name>A0ABT9A607_9BACT</name>
<evidence type="ECO:0000313" key="3">
    <source>
        <dbReference type="Proteomes" id="UP001167796"/>
    </source>
</evidence>
<sequence length="563" mass="55013">MSTLLRSFLLNGLLLGSGLARAQAPAWQSAVPVASAANGAYTVTATAPDATGANVYVAGSFTGTVALGSSLLTSYGLADAFVGKWNVASRSFAWVQRMGGAANDQALALGVSGANVYVAGVFANAANFGGTTVSTNGAADGYVAKFVDAGTSAGVAWVQATGGANEDRATAVAVSGTSVYVAGTFRSPSMALGSITLNNPTATGGTAGLAHCFVAKLADAGTRSTFGWARANGGNAGDDQVAALAVSGTNVYMAGDFVGNIPFGTTTLSSNGGRDAYVAKLVDGGTNTAFAWAKNAGSTGPDQATALAVSGSNVYVAGSFSGLAVFDALGLVSAGTVNAFVARLTDAGLSSAFTWAQQAGGTASDQATALAVSGSSVYMAGAFSSPTAAFGSIVLNNTSPGGRATDVFVARLTDTGTIGNYVWAQQAGGAGNDQAGGLSLAGTTLYVSGSAVPPATFGSVVIPSGTATTVGFLASLAAAPLATRAAELGGIELFPSPAHATATVRAPVGAVLTVLDALGRPVRTCPATASPTTVLNLTGLAPGVYAVRISAGARTATGRLVVE</sequence>
<dbReference type="NCBIfam" id="TIGR04183">
    <property type="entry name" value="Por_Secre_tail"/>
    <property type="match status" value="1"/>
</dbReference>
<feature type="chain" id="PRO_5045134001" evidence="1">
    <location>
        <begin position="23"/>
        <end position="563"/>
    </location>
</feature>
<dbReference type="Proteomes" id="UP001167796">
    <property type="component" value="Unassembled WGS sequence"/>
</dbReference>
<feature type="signal peptide" evidence="1">
    <location>
        <begin position="1"/>
        <end position="22"/>
    </location>
</feature>
<evidence type="ECO:0000256" key="1">
    <source>
        <dbReference type="SAM" id="SignalP"/>
    </source>
</evidence>
<gene>
    <name evidence="2" type="ORF">Q5H92_01180</name>
</gene>
<proteinExistence type="predicted"/>
<reference evidence="2" key="1">
    <citation type="submission" date="2023-07" db="EMBL/GenBank/DDBJ databases">
        <authorList>
            <person name="Kim M.K."/>
        </authorList>
    </citation>
    <scope>NUCLEOTIDE SEQUENCE</scope>
    <source>
        <strain evidence="2">M29</strain>
    </source>
</reference>
<accession>A0ABT9A607</accession>
<protein>
    <submittedName>
        <fullName evidence="2">T9SS type A sorting domain-containing protein</fullName>
    </submittedName>
</protein>
<evidence type="ECO:0000313" key="2">
    <source>
        <dbReference type="EMBL" id="MDO7844953.1"/>
    </source>
</evidence>
<dbReference type="InterPro" id="IPR026444">
    <property type="entry name" value="Secre_tail"/>
</dbReference>
<keyword evidence="3" id="KW-1185">Reference proteome</keyword>
<dbReference type="RefSeq" id="WP_305009645.1">
    <property type="nucleotide sequence ID" value="NZ_JAUQSX010000001.1"/>
</dbReference>
<dbReference type="EMBL" id="JAUQSX010000001">
    <property type="protein sequence ID" value="MDO7844953.1"/>
    <property type="molecule type" value="Genomic_DNA"/>
</dbReference>
<organism evidence="2 3">
    <name type="scientific">Hymenobacter mellowenesis</name>
    <dbReference type="NCBI Taxonomy" id="3063995"/>
    <lineage>
        <taxon>Bacteria</taxon>
        <taxon>Pseudomonadati</taxon>
        <taxon>Bacteroidota</taxon>
        <taxon>Cytophagia</taxon>
        <taxon>Cytophagales</taxon>
        <taxon>Hymenobacteraceae</taxon>
        <taxon>Hymenobacter</taxon>
    </lineage>
</organism>
<comment type="caution">
    <text evidence="2">The sequence shown here is derived from an EMBL/GenBank/DDBJ whole genome shotgun (WGS) entry which is preliminary data.</text>
</comment>
<keyword evidence="1" id="KW-0732">Signal</keyword>